<dbReference type="EMBL" id="CP054492">
    <property type="protein sequence ID" value="QOY51677.1"/>
    <property type="molecule type" value="Genomic_DNA"/>
</dbReference>
<name>A0A7S7LUF7_9BACT</name>
<evidence type="ECO:0000256" key="1">
    <source>
        <dbReference type="SAM" id="Phobius"/>
    </source>
</evidence>
<dbReference type="RefSeq" id="WP_194369094.1">
    <property type="nucleotide sequence ID" value="NZ_CP054492.1"/>
</dbReference>
<gene>
    <name evidence="2" type="ORF">HUE88_11285</name>
</gene>
<evidence type="ECO:0000313" key="2">
    <source>
        <dbReference type="EMBL" id="QOY51677.1"/>
    </source>
</evidence>
<keyword evidence="3" id="KW-1185">Reference proteome</keyword>
<dbReference type="KEGG" id="sbal:HUE88_11285"/>
<dbReference type="AlphaFoldDB" id="A0A7S7LUF7"/>
<evidence type="ECO:0000313" key="3">
    <source>
        <dbReference type="Proteomes" id="UP000593994"/>
    </source>
</evidence>
<dbReference type="Proteomes" id="UP000593994">
    <property type="component" value="Chromosome"/>
</dbReference>
<sequence>MKEIFTKYKILILRSLGVLMLMIGFIVHFWSAPKEGYTQNEIAAANVARMEAHVRGSAGNSKNPKKSSSAKILEELKNTQAKQREYLTIIAMIFGIGFLGYSFIKRENDSVQ</sequence>
<keyword evidence="1" id="KW-1133">Transmembrane helix</keyword>
<protein>
    <submittedName>
        <fullName evidence="2">Uncharacterized protein</fullName>
    </submittedName>
</protein>
<reference evidence="2 3" key="1">
    <citation type="submission" date="2020-05" db="EMBL/GenBank/DDBJ databases">
        <title>Sulfurimonas marisnigri, sp. nov., and Sulfurimonas baltica, sp. nov., manganese oxide reducing chemolithoautotrophs of the class Epsilonproteobacteria isolated from the pelagic redoxclines of the Black and Baltic Seas and emended description of the genus Sulfurimonas.</title>
        <authorList>
            <person name="Henkel J.V."/>
            <person name="Laudan C."/>
            <person name="Werner J."/>
            <person name="Neu T."/>
            <person name="Plewe S."/>
            <person name="Sproer C."/>
            <person name="Bunk B."/>
            <person name="Schulz-Vogt H.N."/>
        </authorList>
    </citation>
    <scope>NUCLEOTIDE SEQUENCE [LARGE SCALE GENOMIC DNA]</scope>
    <source>
        <strain evidence="2 3">GD2</strain>
    </source>
</reference>
<feature type="transmembrane region" description="Helical" evidence="1">
    <location>
        <begin position="86"/>
        <end position="104"/>
    </location>
</feature>
<keyword evidence="1" id="KW-0812">Transmembrane</keyword>
<organism evidence="2 3">
    <name type="scientific">Candidatus Sulfurimonas baltica</name>
    <dbReference type="NCBI Taxonomy" id="2740404"/>
    <lineage>
        <taxon>Bacteria</taxon>
        <taxon>Pseudomonadati</taxon>
        <taxon>Campylobacterota</taxon>
        <taxon>Epsilonproteobacteria</taxon>
        <taxon>Campylobacterales</taxon>
        <taxon>Sulfurimonadaceae</taxon>
        <taxon>Sulfurimonas</taxon>
    </lineage>
</organism>
<keyword evidence="1" id="KW-0472">Membrane</keyword>
<accession>A0A7S7LUF7</accession>
<feature type="transmembrane region" description="Helical" evidence="1">
    <location>
        <begin position="12"/>
        <end position="31"/>
    </location>
</feature>
<proteinExistence type="predicted"/>